<dbReference type="PANTHER" id="PTHR43856:SF1">
    <property type="entry name" value="MITOCHONDRIAL CARDIOLIPIN HYDROLASE"/>
    <property type="match status" value="1"/>
</dbReference>
<organism evidence="8 9">
    <name type="scientific">candidate division WOR-3 bacterium</name>
    <dbReference type="NCBI Taxonomy" id="2052148"/>
    <lineage>
        <taxon>Bacteria</taxon>
        <taxon>Bacteria division WOR-3</taxon>
    </lineage>
</organism>
<name>A0A350HB72_UNCW3</name>
<evidence type="ECO:0000256" key="3">
    <source>
        <dbReference type="ARBA" id="ARBA00012027"/>
    </source>
</evidence>
<dbReference type="EMBL" id="DMZY01000186">
    <property type="protein sequence ID" value="HAV92788.1"/>
    <property type="molecule type" value="Genomic_DNA"/>
</dbReference>
<evidence type="ECO:0000313" key="8">
    <source>
        <dbReference type="EMBL" id="HAV92788.1"/>
    </source>
</evidence>
<dbReference type="Proteomes" id="UP000264062">
    <property type="component" value="Unassembled WGS sequence"/>
</dbReference>
<feature type="domain" description="PLD phosphodiesterase" evidence="7">
    <location>
        <begin position="126"/>
        <end position="153"/>
    </location>
</feature>
<evidence type="ECO:0000256" key="5">
    <source>
        <dbReference type="ARBA" id="ARBA00022963"/>
    </source>
</evidence>
<sequence length="192" mass="21527">MKKLIVVIILILTALVVFSEVQDFKLLKSDGVIIMNNRDYVPTLIELVNQAQKTVHAIIYATGYYPDYPDGEPTYLQDALINASSRGVEVQVIVDQSSWNPSSSIKNFEYAEYMRSKGVEVYLDPPDITTHTKIVVIDSTTTVVGSTNWSFYALAMNNECAVAVKSNDLASVYENYFSQLMMFKSDTLTIQP</sequence>
<dbReference type="EC" id="3.1.4.4" evidence="3"/>
<comment type="catalytic activity">
    <reaction evidence="1">
        <text>a 1,2-diacyl-sn-glycero-3-phosphocholine + H2O = a 1,2-diacyl-sn-glycero-3-phosphate + choline + H(+)</text>
        <dbReference type="Rhea" id="RHEA:14445"/>
        <dbReference type="ChEBI" id="CHEBI:15354"/>
        <dbReference type="ChEBI" id="CHEBI:15377"/>
        <dbReference type="ChEBI" id="CHEBI:15378"/>
        <dbReference type="ChEBI" id="CHEBI:57643"/>
        <dbReference type="ChEBI" id="CHEBI:58608"/>
        <dbReference type="EC" id="3.1.4.4"/>
    </reaction>
</comment>
<evidence type="ECO:0000256" key="4">
    <source>
        <dbReference type="ARBA" id="ARBA00022801"/>
    </source>
</evidence>
<gene>
    <name evidence="8" type="ORF">DCW38_06375</name>
</gene>
<dbReference type="Pfam" id="PF13091">
    <property type="entry name" value="PLDc_2"/>
    <property type="match status" value="1"/>
</dbReference>
<dbReference type="InterPro" id="IPR001736">
    <property type="entry name" value="PLipase_D/transphosphatidylase"/>
</dbReference>
<dbReference type="GO" id="GO:0004630">
    <property type="term" value="F:phospholipase D activity"/>
    <property type="evidence" value="ECO:0007669"/>
    <property type="project" value="UniProtKB-EC"/>
</dbReference>
<dbReference type="GO" id="GO:0006793">
    <property type="term" value="P:phosphorus metabolic process"/>
    <property type="evidence" value="ECO:0007669"/>
    <property type="project" value="UniProtKB-ARBA"/>
</dbReference>
<dbReference type="InterPro" id="IPR051406">
    <property type="entry name" value="PLD_domain"/>
</dbReference>
<evidence type="ECO:0000313" key="9">
    <source>
        <dbReference type="Proteomes" id="UP000264062"/>
    </source>
</evidence>
<dbReference type="PROSITE" id="PS50035">
    <property type="entry name" value="PLD"/>
    <property type="match status" value="1"/>
</dbReference>
<dbReference type="GO" id="GO:0016891">
    <property type="term" value="F:RNA endonuclease activity producing 5'-phosphomonoesters, hydrolytic mechanism"/>
    <property type="evidence" value="ECO:0007669"/>
    <property type="project" value="TreeGrafter"/>
</dbReference>
<comment type="similarity">
    <text evidence="2">Belongs to the phospholipase D family.</text>
</comment>
<evidence type="ECO:0000259" key="7">
    <source>
        <dbReference type="PROSITE" id="PS50035"/>
    </source>
</evidence>
<dbReference type="GO" id="GO:0016042">
    <property type="term" value="P:lipid catabolic process"/>
    <property type="evidence" value="ECO:0007669"/>
    <property type="project" value="UniProtKB-KW"/>
</dbReference>
<keyword evidence="5" id="KW-0442">Lipid degradation</keyword>
<dbReference type="AlphaFoldDB" id="A0A350HB72"/>
<dbReference type="Gene3D" id="3.30.870.10">
    <property type="entry name" value="Endonuclease Chain A"/>
    <property type="match status" value="1"/>
</dbReference>
<dbReference type="SUPFAM" id="SSF56024">
    <property type="entry name" value="Phospholipase D/nuclease"/>
    <property type="match status" value="1"/>
</dbReference>
<dbReference type="InterPro" id="IPR025202">
    <property type="entry name" value="PLD-like_dom"/>
</dbReference>
<keyword evidence="4" id="KW-0378">Hydrolase</keyword>
<evidence type="ECO:0000256" key="1">
    <source>
        <dbReference type="ARBA" id="ARBA00000798"/>
    </source>
</evidence>
<dbReference type="PANTHER" id="PTHR43856">
    <property type="entry name" value="CARDIOLIPIN HYDROLASE"/>
    <property type="match status" value="1"/>
</dbReference>
<proteinExistence type="inferred from homology"/>
<evidence type="ECO:0000256" key="6">
    <source>
        <dbReference type="ARBA" id="ARBA00023098"/>
    </source>
</evidence>
<evidence type="ECO:0000256" key="2">
    <source>
        <dbReference type="ARBA" id="ARBA00008664"/>
    </source>
</evidence>
<reference evidence="8 9" key="1">
    <citation type="journal article" date="2018" name="Nat. Biotechnol.">
        <title>A standardized bacterial taxonomy based on genome phylogeny substantially revises the tree of life.</title>
        <authorList>
            <person name="Parks D.H."/>
            <person name="Chuvochina M."/>
            <person name="Waite D.W."/>
            <person name="Rinke C."/>
            <person name="Skarshewski A."/>
            <person name="Chaumeil P.A."/>
            <person name="Hugenholtz P."/>
        </authorList>
    </citation>
    <scope>NUCLEOTIDE SEQUENCE [LARGE SCALE GENOMIC DNA]</scope>
    <source>
        <strain evidence="8">UBA9956</strain>
    </source>
</reference>
<comment type="caution">
    <text evidence="8">The sequence shown here is derived from an EMBL/GenBank/DDBJ whole genome shotgun (WGS) entry which is preliminary data.</text>
</comment>
<accession>A0A350HB72</accession>
<keyword evidence="6" id="KW-0443">Lipid metabolism</keyword>
<protein>
    <recommendedName>
        <fullName evidence="3">phospholipase D</fullName>
        <ecNumber evidence="3">3.1.4.4</ecNumber>
    </recommendedName>
</protein>